<protein>
    <recommendedName>
        <fullName evidence="3">ATP-grasp domain-containing protein</fullName>
    </recommendedName>
</protein>
<reference evidence="1 2" key="1">
    <citation type="submission" date="2017-11" db="EMBL/GenBank/DDBJ databases">
        <title>Comparitive Functional Genomics of Dry Heat Resistant strains isolated from the Viking Spacecraft.</title>
        <authorList>
            <person name="Seuylemezian A."/>
            <person name="Cooper K."/>
            <person name="Vaishampayan P."/>
        </authorList>
    </citation>
    <scope>NUCLEOTIDE SEQUENCE [LARGE SCALE GENOMIC DNA]</scope>
    <source>
        <strain evidence="1 2">V1-29</strain>
    </source>
</reference>
<dbReference type="Proteomes" id="UP000234748">
    <property type="component" value="Unassembled WGS sequence"/>
</dbReference>
<evidence type="ECO:0000313" key="2">
    <source>
        <dbReference type="Proteomes" id="UP000234748"/>
    </source>
</evidence>
<gene>
    <name evidence="1" type="ORF">CUU66_22035</name>
</gene>
<dbReference type="EMBL" id="PGUY01000078">
    <property type="protein sequence ID" value="PLT27794.1"/>
    <property type="molecule type" value="Genomic_DNA"/>
</dbReference>
<dbReference type="InterPro" id="IPR026838">
    <property type="entry name" value="YheC/D"/>
</dbReference>
<sequence>MKVKWINRKYDKVFINESLAEKLNMPLLNYITIHFGSWKRTVQVIYDKYVPEDTIEIAENIREEVCIPTELPYDAFFTNGNFYIGPVIAISIKKTKRRLTKKVLRNELIRLKNYQDIRGLVFLCSVEGIDDKEKRIEGYYFIPGEGGGKGTFKEGLFPYPNAFFNRSGLRKGVYNELFSTIGDKIFNSYYFNKLELWNWVKDNQELKRYFPDTVEAKSQADLVKMIEKHNTIYLKPASGSLGQGISKISKDKNFFVIQSHQNSSPLSLSNKRFEEWLANKFTKRYIAQQGIELLFDSHKVDFRVYFQKNKEMTWEMTGYIARHSKKGKITTNTQNLNNIEEGRKALIRIFNLDSSEAGAVEEKIKQICTDVCSFLDNRGGHYADVAFDMIIDQDLKIWILEINKRYLAKTLKSFSDRTLLRKVKTIPIEYAKAISGFYN</sequence>
<name>A0A2N5M0A1_9BACI</name>
<dbReference type="AlphaFoldDB" id="A0A2N5M0A1"/>
<evidence type="ECO:0008006" key="3">
    <source>
        <dbReference type="Google" id="ProtNLM"/>
    </source>
</evidence>
<accession>A0A2N5M0A1</accession>
<proteinExistence type="predicted"/>
<dbReference type="SUPFAM" id="SSF56059">
    <property type="entry name" value="Glutathione synthetase ATP-binding domain-like"/>
    <property type="match status" value="1"/>
</dbReference>
<comment type="caution">
    <text evidence="1">The sequence shown here is derived from an EMBL/GenBank/DDBJ whole genome shotgun (WGS) entry which is preliminary data.</text>
</comment>
<evidence type="ECO:0000313" key="1">
    <source>
        <dbReference type="EMBL" id="PLT27794.1"/>
    </source>
</evidence>
<keyword evidence="2" id="KW-1185">Reference proteome</keyword>
<organism evidence="1 2">
    <name type="scientific">Peribacillus deserti</name>
    <dbReference type="NCBI Taxonomy" id="673318"/>
    <lineage>
        <taxon>Bacteria</taxon>
        <taxon>Bacillati</taxon>
        <taxon>Bacillota</taxon>
        <taxon>Bacilli</taxon>
        <taxon>Bacillales</taxon>
        <taxon>Bacillaceae</taxon>
        <taxon>Peribacillus</taxon>
    </lineage>
</organism>
<dbReference type="Gene3D" id="3.30.470.20">
    <property type="entry name" value="ATP-grasp fold, B domain"/>
    <property type="match status" value="1"/>
</dbReference>
<dbReference type="OrthoDB" id="7869153at2"/>
<dbReference type="RefSeq" id="WP_101645542.1">
    <property type="nucleotide sequence ID" value="NZ_PGUY01000078.1"/>
</dbReference>
<dbReference type="Pfam" id="PF14398">
    <property type="entry name" value="ATPgrasp_YheCD"/>
    <property type="match status" value="1"/>
</dbReference>